<accession>A0A6J4V4B0</accession>
<organism evidence="2">
    <name type="scientific">uncultured Thermomicrobiales bacterium</name>
    <dbReference type="NCBI Taxonomy" id="1645740"/>
    <lineage>
        <taxon>Bacteria</taxon>
        <taxon>Pseudomonadati</taxon>
        <taxon>Thermomicrobiota</taxon>
        <taxon>Thermomicrobia</taxon>
        <taxon>Thermomicrobiales</taxon>
        <taxon>environmental samples</taxon>
    </lineage>
</organism>
<proteinExistence type="predicted"/>
<evidence type="ECO:0000256" key="1">
    <source>
        <dbReference type="SAM" id="MobiDB-lite"/>
    </source>
</evidence>
<dbReference type="AlphaFoldDB" id="A0A6J4V4B0"/>
<feature type="region of interest" description="Disordered" evidence="1">
    <location>
        <begin position="1"/>
        <end position="39"/>
    </location>
</feature>
<feature type="compositionally biased region" description="Polar residues" evidence="1">
    <location>
        <begin position="1"/>
        <end position="10"/>
    </location>
</feature>
<reference evidence="2" key="1">
    <citation type="submission" date="2020-02" db="EMBL/GenBank/DDBJ databases">
        <authorList>
            <person name="Meier V. D."/>
        </authorList>
    </citation>
    <scope>NUCLEOTIDE SEQUENCE</scope>
    <source>
        <strain evidence="2">AVDCRST_MAG49</strain>
    </source>
</reference>
<feature type="region of interest" description="Disordered" evidence="1">
    <location>
        <begin position="113"/>
        <end position="134"/>
    </location>
</feature>
<sequence>MSTPRTTAYGDQQPEAPDGELRTRRTAPGDAQDGPTAFDSKTAHARLDGFTDDELKQITLVPEGSQLEQGATYLDLLDPTGGEIVGTTDLVADDAHLYVAKRAVDFGLWNRLRGVDDPDRLNQPNAPDQGEGTG</sequence>
<gene>
    <name evidence="2" type="ORF">AVDCRST_MAG49-3288</name>
</gene>
<evidence type="ECO:0000313" key="2">
    <source>
        <dbReference type="EMBL" id="CAA9568137.1"/>
    </source>
</evidence>
<name>A0A6J4V4B0_9BACT</name>
<dbReference type="EMBL" id="CADCWG010000219">
    <property type="protein sequence ID" value="CAA9568137.1"/>
    <property type="molecule type" value="Genomic_DNA"/>
</dbReference>
<protein>
    <submittedName>
        <fullName evidence="2">Uncharacterized protein</fullName>
    </submittedName>
</protein>